<dbReference type="PIRSF" id="PIRSF000097">
    <property type="entry name" value="AKR"/>
    <property type="match status" value="1"/>
</dbReference>
<evidence type="ECO:0000256" key="3">
    <source>
        <dbReference type="ARBA" id="ARBA00023002"/>
    </source>
</evidence>
<dbReference type="WBParaSite" id="Csp11.Scaffold630.g17831.t1">
    <property type="protein sequence ID" value="Csp11.Scaffold630.g17831.t1"/>
    <property type="gene ID" value="Csp11.Scaffold630.g17831"/>
</dbReference>
<evidence type="ECO:0000313" key="8">
    <source>
        <dbReference type="Proteomes" id="UP000095282"/>
    </source>
</evidence>
<feature type="active site" description="Proton donor" evidence="4">
    <location>
        <position position="46"/>
    </location>
</feature>
<feature type="binding site" evidence="5">
    <location>
        <position position="110"/>
    </location>
    <ligand>
        <name>substrate</name>
    </ligand>
</feature>
<dbReference type="InterPro" id="IPR018170">
    <property type="entry name" value="Aldo/ket_reductase_CS"/>
</dbReference>
<keyword evidence="3" id="KW-0560">Oxidoreductase</keyword>
<sequence length="288" mass="32836">MITLSNNVEMPKLIMGTYLLKGKQLIDAVDKALSIGYRGFDTARYYENEQDLGDALSVLLPRHNLRHDEIFIITKVFPSNAEASQQDVYSEIMTSINLLKRQYLDLVLVHYPRPLNTKDDDVLNKTYRKAAWLALEQMLKYKNARAIGVSNYEPRHLEEMKEYSIPAVPHVNQVEYHPHFQRGELRQYCQSNGIHFQAFSPLGRGSQILLSDTTLKSIAEAHKTTVPTVILAWIMKGNNSVVVKSATPERIEENFKALDLNLTDKEYADISSCDLSTPHVEDDGWNVV</sequence>
<comment type="similarity">
    <text evidence="1">Belongs to the aldo/keto reductase family.</text>
</comment>
<feature type="site" description="Lowers pKa of active site Tyr" evidence="6">
    <location>
        <position position="75"/>
    </location>
</feature>
<protein>
    <submittedName>
        <fullName evidence="9">Aldo_ket_red domain-containing protein</fullName>
    </submittedName>
</protein>
<accession>A0A1I7UNS7</accession>
<dbReference type="InterPro" id="IPR036812">
    <property type="entry name" value="NAD(P)_OxRdtase_dom_sf"/>
</dbReference>
<name>A0A1I7UNS7_9PELO</name>
<proteinExistence type="inferred from homology"/>
<dbReference type="Gene3D" id="3.20.20.100">
    <property type="entry name" value="NADP-dependent oxidoreductase domain"/>
    <property type="match status" value="1"/>
</dbReference>
<dbReference type="AlphaFoldDB" id="A0A1I7UNS7"/>
<evidence type="ECO:0000256" key="4">
    <source>
        <dbReference type="PIRSR" id="PIRSR000097-1"/>
    </source>
</evidence>
<evidence type="ECO:0000256" key="1">
    <source>
        <dbReference type="ARBA" id="ARBA00007905"/>
    </source>
</evidence>
<dbReference type="PANTHER" id="PTHR43827:SF3">
    <property type="entry name" value="NADP-DEPENDENT OXIDOREDUCTASE DOMAIN-CONTAINING PROTEIN"/>
    <property type="match status" value="1"/>
</dbReference>
<feature type="domain" description="NADP-dependent oxidoreductase" evidence="7">
    <location>
        <begin position="12"/>
        <end position="274"/>
    </location>
</feature>
<dbReference type="eggNOG" id="KOG1577">
    <property type="taxonomic scope" value="Eukaryota"/>
</dbReference>
<evidence type="ECO:0000256" key="5">
    <source>
        <dbReference type="PIRSR" id="PIRSR000097-2"/>
    </source>
</evidence>
<evidence type="ECO:0000256" key="2">
    <source>
        <dbReference type="ARBA" id="ARBA00022857"/>
    </source>
</evidence>
<dbReference type="STRING" id="1561998.A0A1I7UNS7"/>
<dbReference type="InterPro" id="IPR023210">
    <property type="entry name" value="NADP_OxRdtase_dom"/>
</dbReference>
<organism evidence="8 9">
    <name type="scientific">Caenorhabditis tropicalis</name>
    <dbReference type="NCBI Taxonomy" id="1561998"/>
    <lineage>
        <taxon>Eukaryota</taxon>
        <taxon>Metazoa</taxon>
        <taxon>Ecdysozoa</taxon>
        <taxon>Nematoda</taxon>
        <taxon>Chromadorea</taxon>
        <taxon>Rhabditida</taxon>
        <taxon>Rhabditina</taxon>
        <taxon>Rhabditomorpha</taxon>
        <taxon>Rhabditoidea</taxon>
        <taxon>Rhabditidae</taxon>
        <taxon>Peloderinae</taxon>
        <taxon>Caenorhabditis</taxon>
    </lineage>
</organism>
<dbReference type="PROSITE" id="PS00063">
    <property type="entry name" value="ALDOKETO_REDUCTASE_3"/>
    <property type="match status" value="1"/>
</dbReference>
<keyword evidence="2" id="KW-0521">NADP</keyword>
<dbReference type="Proteomes" id="UP000095282">
    <property type="component" value="Unplaced"/>
</dbReference>
<keyword evidence="8" id="KW-1185">Reference proteome</keyword>
<evidence type="ECO:0000313" key="9">
    <source>
        <dbReference type="WBParaSite" id="Csp11.Scaffold630.g17831.t1"/>
    </source>
</evidence>
<dbReference type="FunFam" id="3.20.20.100:FF:000002">
    <property type="entry name" value="2,5-diketo-D-gluconic acid reductase A"/>
    <property type="match status" value="1"/>
</dbReference>
<dbReference type="PANTHER" id="PTHR43827">
    <property type="entry name" value="2,5-DIKETO-D-GLUCONIC ACID REDUCTASE"/>
    <property type="match status" value="1"/>
</dbReference>
<dbReference type="GO" id="GO:0016616">
    <property type="term" value="F:oxidoreductase activity, acting on the CH-OH group of donors, NAD or NADP as acceptor"/>
    <property type="evidence" value="ECO:0007669"/>
    <property type="project" value="UniProtKB-ARBA"/>
</dbReference>
<reference evidence="9" key="1">
    <citation type="submission" date="2016-11" db="UniProtKB">
        <authorList>
            <consortium name="WormBaseParasite"/>
        </authorList>
    </citation>
    <scope>IDENTIFICATION</scope>
</reference>
<evidence type="ECO:0000256" key="6">
    <source>
        <dbReference type="PIRSR" id="PIRSR000097-3"/>
    </source>
</evidence>
<dbReference type="PRINTS" id="PR00069">
    <property type="entry name" value="ALDKETRDTASE"/>
</dbReference>
<dbReference type="Pfam" id="PF00248">
    <property type="entry name" value="Aldo_ket_red"/>
    <property type="match status" value="1"/>
</dbReference>
<dbReference type="SUPFAM" id="SSF51430">
    <property type="entry name" value="NAD(P)-linked oxidoreductase"/>
    <property type="match status" value="1"/>
</dbReference>
<evidence type="ECO:0000259" key="7">
    <source>
        <dbReference type="Pfam" id="PF00248"/>
    </source>
</evidence>
<dbReference type="PROSITE" id="PS00062">
    <property type="entry name" value="ALDOKETO_REDUCTASE_2"/>
    <property type="match status" value="1"/>
</dbReference>
<dbReference type="InterPro" id="IPR020471">
    <property type="entry name" value="AKR"/>
</dbReference>